<name>A0A6G3XSF1_9ACTN</name>
<dbReference type="AlphaFoldDB" id="A0A6G3XSF1"/>
<evidence type="ECO:0000313" key="1">
    <source>
        <dbReference type="EMBL" id="NEE20430.1"/>
    </source>
</evidence>
<reference evidence="1" key="1">
    <citation type="submission" date="2020-01" db="EMBL/GenBank/DDBJ databases">
        <title>Insect and environment-associated Actinomycetes.</title>
        <authorList>
            <person name="Currrie C."/>
            <person name="Chevrette M."/>
            <person name="Carlson C."/>
            <person name="Stubbendieck R."/>
            <person name="Wendt-Pienkowski E."/>
        </authorList>
    </citation>
    <scope>NUCLEOTIDE SEQUENCE</scope>
    <source>
        <strain evidence="1">SID7499</strain>
    </source>
</reference>
<accession>A0A6G3XSF1</accession>
<keyword evidence="1" id="KW-0067">ATP-binding</keyword>
<dbReference type="SUPFAM" id="SSF52540">
    <property type="entry name" value="P-loop containing nucleoside triphosphate hydrolases"/>
    <property type="match status" value="1"/>
</dbReference>
<feature type="non-terminal residue" evidence="1">
    <location>
        <position position="55"/>
    </location>
</feature>
<dbReference type="GO" id="GO:0005524">
    <property type="term" value="F:ATP binding"/>
    <property type="evidence" value="ECO:0007669"/>
    <property type="project" value="UniProtKB-KW"/>
</dbReference>
<gene>
    <name evidence="1" type="ORF">G3M58_79975</name>
</gene>
<dbReference type="InterPro" id="IPR027417">
    <property type="entry name" value="P-loop_NTPase"/>
</dbReference>
<sequence length="55" mass="5699">MTITPTAQRATAVAARATELSKVYGEGETQVVALNQVTVDFPQGEFTAIMGPSGS</sequence>
<organism evidence="1">
    <name type="scientific">Streptomyces sp. SID7499</name>
    <dbReference type="NCBI Taxonomy" id="2706086"/>
    <lineage>
        <taxon>Bacteria</taxon>
        <taxon>Bacillati</taxon>
        <taxon>Actinomycetota</taxon>
        <taxon>Actinomycetes</taxon>
        <taxon>Kitasatosporales</taxon>
        <taxon>Streptomycetaceae</taxon>
        <taxon>Streptomyces</taxon>
    </lineage>
</organism>
<dbReference type="Gene3D" id="3.40.50.300">
    <property type="entry name" value="P-loop containing nucleotide triphosphate hydrolases"/>
    <property type="match status" value="1"/>
</dbReference>
<protein>
    <submittedName>
        <fullName evidence="1">ABC transporter ATP-binding protein</fullName>
    </submittedName>
</protein>
<keyword evidence="1" id="KW-0547">Nucleotide-binding</keyword>
<proteinExistence type="predicted"/>
<comment type="caution">
    <text evidence="1">The sequence shown here is derived from an EMBL/GenBank/DDBJ whole genome shotgun (WGS) entry which is preliminary data.</text>
</comment>
<dbReference type="EMBL" id="JAAGMN010008571">
    <property type="protein sequence ID" value="NEE20430.1"/>
    <property type="molecule type" value="Genomic_DNA"/>
</dbReference>